<sequence>MFAVIFKAQVGVQNNQYAEMASIMRDLAFNKYNCQDFVAVTEAGQEVAISYWNSEDDILHWHTDSQHAIAQKLGQEKWYDSYTVEVVEIKRRYSYDTMSVVND</sequence>
<organism evidence="1 2">
    <name type="scientific">Vibrio scophthalmi</name>
    <dbReference type="NCBI Taxonomy" id="45658"/>
    <lineage>
        <taxon>Bacteria</taxon>
        <taxon>Pseudomonadati</taxon>
        <taxon>Pseudomonadota</taxon>
        <taxon>Gammaproteobacteria</taxon>
        <taxon>Vibrionales</taxon>
        <taxon>Vibrionaceae</taxon>
        <taxon>Vibrio</taxon>
    </lineage>
</organism>
<dbReference type="Gene3D" id="3.30.70.100">
    <property type="match status" value="1"/>
</dbReference>
<evidence type="ECO:0000313" key="1">
    <source>
        <dbReference type="EMBL" id="ODS05571.1"/>
    </source>
</evidence>
<dbReference type="Proteomes" id="UP000095131">
    <property type="component" value="Unassembled WGS sequence"/>
</dbReference>
<dbReference type="OrthoDB" id="9797060at2"/>
<dbReference type="InterPro" id="IPR052936">
    <property type="entry name" value="Jasmonate_Hydroxylase-like"/>
</dbReference>
<dbReference type="EMBL" id="MDCJ01000007">
    <property type="protein sequence ID" value="ODS05571.1"/>
    <property type="molecule type" value="Genomic_DNA"/>
</dbReference>
<evidence type="ECO:0008006" key="3">
    <source>
        <dbReference type="Google" id="ProtNLM"/>
    </source>
</evidence>
<dbReference type="PANTHER" id="PTHR37811">
    <property type="entry name" value="BLL5343 PROTEIN"/>
    <property type="match status" value="1"/>
</dbReference>
<gene>
    <name evidence="1" type="ORF">VSF3289_04712</name>
</gene>
<name>A0A1E3WIE5_9VIBR</name>
<comment type="caution">
    <text evidence="1">The sequence shown here is derived from an EMBL/GenBank/DDBJ whole genome shotgun (WGS) entry which is preliminary data.</text>
</comment>
<dbReference type="RefSeq" id="WP_069448355.1">
    <property type="nucleotide sequence ID" value="NZ_CP195090.1"/>
</dbReference>
<dbReference type="AlphaFoldDB" id="A0A1E3WIE5"/>
<protein>
    <recommendedName>
        <fullName evidence="3">ABM domain-containing protein</fullName>
    </recommendedName>
</protein>
<evidence type="ECO:0000313" key="2">
    <source>
        <dbReference type="Proteomes" id="UP000095131"/>
    </source>
</evidence>
<proteinExistence type="predicted"/>
<dbReference type="SUPFAM" id="SSF54909">
    <property type="entry name" value="Dimeric alpha+beta barrel"/>
    <property type="match status" value="1"/>
</dbReference>
<reference evidence="1 2" key="1">
    <citation type="submission" date="2016-08" db="EMBL/GenBank/DDBJ databases">
        <title>Genome sequencing of Vibrio scophthalmi strain FP3289, an isolated from Paralichthys olivaceus.</title>
        <authorList>
            <person name="Han H.-J."/>
        </authorList>
    </citation>
    <scope>NUCLEOTIDE SEQUENCE [LARGE SCALE GENOMIC DNA]</scope>
    <source>
        <strain evidence="1 2">FP3289</strain>
    </source>
</reference>
<dbReference type="PANTHER" id="PTHR37811:SF2">
    <property type="entry name" value="ABM DOMAIN-CONTAINING PROTEIN"/>
    <property type="match status" value="1"/>
</dbReference>
<dbReference type="InterPro" id="IPR011008">
    <property type="entry name" value="Dimeric_a/b-barrel"/>
</dbReference>
<accession>A0A1E3WIE5</accession>